<organism evidence="1 2">
    <name type="scientific">Arthrospiribacter ruber</name>
    <dbReference type="NCBI Taxonomy" id="2487934"/>
    <lineage>
        <taxon>Bacteria</taxon>
        <taxon>Pseudomonadati</taxon>
        <taxon>Bacteroidota</taxon>
        <taxon>Cytophagia</taxon>
        <taxon>Cytophagales</taxon>
        <taxon>Cyclobacteriaceae</taxon>
        <taxon>Arthrospiribacter</taxon>
    </lineage>
</organism>
<evidence type="ECO:0000313" key="2">
    <source>
        <dbReference type="Proteomes" id="UP000727490"/>
    </source>
</evidence>
<gene>
    <name evidence="1" type="ORF">EGN73_04400</name>
</gene>
<dbReference type="InterPro" id="IPR045425">
    <property type="entry name" value="DUF6508"/>
</dbReference>
<sequence>MKVVFTPIDTIEEFLVSEEGDKKLLELKEYQLQLEKMFQKLYDLPIKLTPEAVRTYLDLRGLDTELHRFLLTSGLMPAFDWGNWLEGNEIIEGIRKSPSINRLKALKLLSLILKLDQQKKGRFEQSLYDGQILWLLDCLFSDKNLFDKKTP</sequence>
<keyword evidence="2" id="KW-1185">Reference proteome</keyword>
<accession>A0A951M817</accession>
<dbReference type="AlphaFoldDB" id="A0A951M817"/>
<comment type="caution">
    <text evidence="1">The sequence shown here is derived from an EMBL/GenBank/DDBJ whole genome shotgun (WGS) entry which is preliminary data.</text>
</comment>
<reference evidence="1 2" key="1">
    <citation type="journal article" date="2020" name="Syst. Appl. Microbiol.">
        <title>Arthrospiribacter ruber gen. nov., sp. nov., a novel bacterium isolated from Arthrospira cultures.</title>
        <authorList>
            <person name="Waleron M."/>
            <person name="Misztak A."/>
            <person name="Waleron M.M."/>
            <person name="Furmaniak M."/>
            <person name="Mrozik A."/>
            <person name="Waleron K."/>
        </authorList>
    </citation>
    <scope>NUCLEOTIDE SEQUENCE [LARGE SCALE GENOMIC DNA]</scope>
    <source>
        <strain evidence="1 2">DPMB0001</strain>
    </source>
</reference>
<name>A0A951M817_9BACT</name>
<proteinExistence type="predicted"/>
<dbReference type="Pfam" id="PF20118">
    <property type="entry name" value="DUF6508"/>
    <property type="match status" value="1"/>
</dbReference>
<dbReference type="EMBL" id="RPHB01000002">
    <property type="protein sequence ID" value="MBW3467051.1"/>
    <property type="molecule type" value="Genomic_DNA"/>
</dbReference>
<dbReference type="RefSeq" id="WP_219287259.1">
    <property type="nucleotide sequence ID" value="NZ_RPHB01000002.1"/>
</dbReference>
<dbReference type="Proteomes" id="UP000727490">
    <property type="component" value="Unassembled WGS sequence"/>
</dbReference>
<evidence type="ECO:0000313" key="1">
    <source>
        <dbReference type="EMBL" id="MBW3467051.1"/>
    </source>
</evidence>
<protein>
    <submittedName>
        <fullName evidence="1">Uncharacterized protein</fullName>
    </submittedName>
</protein>